<evidence type="ECO:0000313" key="2">
    <source>
        <dbReference type="EnsemblPlants" id="Solyc06g009250.1.1"/>
    </source>
</evidence>
<dbReference type="PhylomeDB" id="K4C3V5"/>
<keyword evidence="3" id="KW-1185">Reference proteome</keyword>
<keyword evidence="1" id="KW-0472">Membrane</keyword>
<dbReference type="InterPro" id="IPR036047">
    <property type="entry name" value="F-box-like_dom_sf"/>
</dbReference>
<evidence type="ECO:0000313" key="3">
    <source>
        <dbReference type="Proteomes" id="UP000004994"/>
    </source>
</evidence>
<dbReference type="AlphaFoldDB" id="K4C3V5"/>
<evidence type="ECO:0000256" key="1">
    <source>
        <dbReference type="SAM" id="Phobius"/>
    </source>
</evidence>
<feature type="transmembrane region" description="Helical" evidence="1">
    <location>
        <begin position="16"/>
        <end position="35"/>
    </location>
</feature>
<evidence type="ECO:0008006" key="4">
    <source>
        <dbReference type="Google" id="ProtNLM"/>
    </source>
</evidence>
<name>K4C3V5_SOLLC</name>
<dbReference type="SUPFAM" id="SSF81383">
    <property type="entry name" value="F-box domain"/>
    <property type="match status" value="1"/>
</dbReference>
<dbReference type="Gramene" id="Solyc06g009250.1.1">
    <property type="protein sequence ID" value="Solyc06g009250.1.1"/>
    <property type="gene ID" value="Solyc06g009250.1"/>
</dbReference>
<keyword evidence="1" id="KW-1133">Transmembrane helix</keyword>
<organism evidence="2">
    <name type="scientific">Solanum lycopersicum</name>
    <name type="common">Tomato</name>
    <name type="synonym">Lycopersicon esculentum</name>
    <dbReference type="NCBI Taxonomy" id="4081"/>
    <lineage>
        <taxon>Eukaryota</taxon>
        <taxon>Viridiplantae</taxon>
        <taxon>Streptophyta</taxon>
        <taxon>Embryophyta</taxon>
        <taxon>Tracheophyta</taxon>
        <taxon>Spermatophyta</taxon>
        <taxon>Magnoliopsida</taxon>
        <taxon>eudicotyledons</taxon>
        <taxon>Gunneridae</taxon>
        <taxon>Pentapetalae</taxon>
        <taxon>asterids</taxon>
        <taxon>lamiids</taxon>
        <taxon>Solanales</taxon>
        <taxon>Solanaceae</taxon>
        <taxon>Solanoideae</taxon>
        <taxon>Solaneae</taxon>
        <taxon>Solanum</taxon>
        <taxon>Solanum subgen. Lycopersicon</taxon>
    </lineage>
</organism>
<dbReference type="EnsemblPlants" id="Solyc06g009250.1.1">
    <property type="protein sequence ID" value="Solyc06g009250.1.1"/>
    <property type="gene ID" value="Solyc06g009250.1"/>
</dbReference>
<proteinExistence type="predicted"/>
<dbReference type="HOGENOM" id="CLU_1868719_0_0_1"/>
<reference evidence="2" key="1">
    <citation type="journal article" date="2012" name="Nature">
        <title>The tomato genome sequence provides insights into fleshy fruit evolution.</title>
        <authorList>
            <consortium name="Tomato Genome Consortium"/>
        </authorList>
    </citation>
    <scope>NUCLEOTIDE SEQUENCE [LARGE SCALE GENOMIC DNA]</scope>
    <source>
        <strain evidence="2">cv. Heinz 1706</strain>
    </source>
</reference>
<reference evidence="2" key="2">
    <citation type="submission" date="2015-06" db="UniProtKB">
        <authorList>
            <consortium name="EnsemblPlants"/>
        </authorList>
    </citation>
    <scope>IDENTIFICATION</scope>
    <source>
        <strain evidence="2">cv. Heinz 1706</strain>
    </source>
</reference>
<feature type="transmembrane region" description="Helical" evidence="1">
    <location>
        <begin position="90"/>
        <end position="109"/>
    </location>
</feature>
<keyword evidence="1" id="KW-0812">Transmembrane</keyword>
<dbReference type="Proteomes" id="UP000004994">
    <property type="component" value="Chromosome 6"/>
</dbReference>
<protein>
    <recommendedName>
        <fullName evidence="4">F-box domain-containing protein</fullName>
    </recommendedName>
</protein>
<sequence>MENEDSSVRRCEDLDINILVIIFLSFGLFQLIYAIPQVCRARRLTCCDPRLWNMSLGDWRLMEFQKKRKIEVVAMENEDSSGRRCEVLDINILVMAFLSFGLFQLIYAIPKVCRAWQLTCCDPRLWKMLDLSVLYVD</sequence>
<accession>K4C3V5</accession>
<dbReference type="PaxDb" id="4081-Solyc06g009250.1.1"/>
<dbReference type="InParanoid" id="K4C3V5"/>